<keyword evidence="2" id="KW-0675">Receptor</keyword>
<name>A0A6M0CYR6_9PSED</name>
<feature type="chain" id="PRO_5026991521" evidence="1">
    <location>
        <begin position="26"/>
        <end position="74"/>
    </location>
</feature>
<feature type="non-terminal residue" evidence="2">
    <location>
        <position position="74"/>
    </location>
</feature>
<proteinExistence type="predicted"/>
<accession>A0A6M0CYR6</accession>
<evidence type="ECO:0000256" key="1">
    <source>
        <dbReference type="SAM" id="SignalP"/>
    </source>
</evidence>
<evidence type="ECO:0000313" key="3">
    <source>
        <dbReference type="Proteomes" id="UP000480410"/>
    </source>
</evidence>
<dbReference type="EMBL" id="JAAHBV010000338">
    <property type="protein sequence ID" value="NER61024.1"/>
    <property type="molecule type" value="Genomic_DNA"/>
</dbReference>
<comment type="caution">
    <text evidence="2">The sequence shown here is derived from an EMBL/GenBank/DDBJ whole genome shotgun (WGS) entry which is preliminary data.</text>
</comment>
<dbReference type="Proteomes" id="UP000480410">
    <property type="component" value="Unassembled WGS sequence"/>
</dbReference>
<sequence>MPFPCRLAPLSLGLCALLSSSLACAASTTLPELSVTADRDRDDPRVEEVTTATRTSTPVRYVPQAIDSIKTSNL</sequence>
<feature type="signal peptide" evidence="1">
    <location>
        <begin position="1"/>
        <end position="25"/>
    </location>
</feature>
<dbReference type="AlphaFoldDB" id="A0A6M0CYR6"/>
<evidence type="ECO:0000313" key="2">
    <source>
        <dbReference type="EMBL" id="NER61024.1"/>
    </source>
</evidence>
<keyword evidence="1" id="KW-0732">Signal</keyword>
<gene>
    <name evidence="2" type="ORF">G3435_15710</name>
</gene>
<reference evidence="2 3" key="1">
    <citation type="submission" date="2020-02" db="EMBL/GenBank/DDBJ databases">
        <title>Broccoli isolated Pseudomonas sp.</title>
        <authorList>
            <person name="Fujikawa T."/>
            <person name="Sawada H."/>
        </authorList>
    </citation>
    <scope>NUCLEOTIDE SEQUENCE [LARGE SCALE GENOMIC DNA]</scope>
    <source>
        <strain evidence="2 3">MAFF212428</strain>
    </source>
</reference>
<dbReference type="PROSITE" id="PS51257">
    <property type="entry name" value="PROKAR_LIPOPROTEIN"/>
    <property type="match status" value="1"/>
</dbReference>
<organism evidence="2 3">
    <name type="scientific">Pseudomonas brassicae</name>
    <dbReference type="NCBI Taxonomy" id="2708063"/>
    <lineage>
        <taxon>Bacteria</taxon>
        <taxon>Pseudomonadati</taxon>
        <taxon>Pseudomonadota</taxon>
        <taxon>Gammaproteobacteria</taxon>
        <taxon>Pseudomonadales</taxon>
        <taxon>Pseudomonadaceae</taxon>
        <taxon>Pseudomonas</taxon>
    </lineage>
</organism>
<protein>
    <submittedName>
        <fullName evidence="2">TonB-dependent siderophore receptor</fullName>
    </submittedName>
</protein>